<evidence type="ECO:0000313" key="1">
    <source>
        <dbReference type="EMBL" id="AOZ10554.1"/>
    </source>
</evidence>
<sequence length="75" mass="8321">MLSPHEIATLMVLGHPQPPAGMDPEDIRVLVERRLVQLDAQAPAQRIQLTHEGLRLLQAVRSRRAAPDAAARWLA</sequence>
<accession>A0ABN4TVM0</accession>
<gene>
    <name evidence="1" type="ORF">BKK80_33945</name>
</gene>
<dbReference type="EMBL" id="CP017755">
    <property type="protein sequence ID" value="AOZ10554.1"/>
    <property type="molecule type" value="Genomic_DNA"/>
</dbReference>
<organism evidence="1 2">
    <name type="scientific">Cupriavidus malaysiensis</name>
    <dbReference type="NCBI Taxonomy" id="367825"/>
    <lineage>
        <taxon>Bacteria</taxon>
        <taxon>Pseudomonadati</taxon>
        <taxon>Pseudomonadota</taxon>
        <taxon>Betaproteobacteria</taxon>
        <taxon>Burkholderiales</taxon>
        <taxon>Burkholderiaceae</taxon>
        <taxon>Cupriavidus</taxon>
    </lineage>
</organism>
<evidence type="ECO:0000313" key="2">
    <source>
        <dbReference type="Proteomes" id="UP000177515"/>
    </source>
</evidence>
<protein>
    <recommendedName>
        <fullName evidence="3">Preprotein translocase subunit SecA</fullName>
    </recommendedName>
</protein>
<evidence type="ECO:0008006" key="3">
    <source>
        <dbReference type="Google" id="ProtNLM"/>
    </source>
</evidence>
<keyword evidence="2" id="KW-1185">Reference proteome</keyword>
<dbReference type="RefSeq" id="WP_071017792.1">
    <property type="nucleotide sequence ID" value="NZ_CP017755.1"/>
</dbReference>
<reference evidence="1 2" key="1">
    <citation type="submission" date="2016-10" db="EMBL/GenBank/DDBJ databases">
        <title>Complete genome sequences of three Cupriavidus strains isolated from various Malaysian environments.</title>
        <authorList>
            <person name="Abdullah A.A.-A."/>
            <person name="Shafie N.A.H."/>
            <person name="Lau N.S."/>
        </authorList>
    </citation>
    <scope>NUCLEOTIDE SEQUENCE [LARGE SCALE GENOMIC DNA]</scope>
    <source>
        <strain evidence="1 2">USMAA1020</strain>
    </source>
</reference>
<name>A0ABN4TVM0_9BURK</name>
<proteinExistence type="predicted"/>
<dbReference type="Proteomes" id="UP000177515">
    <property type="component" value="Chromosome 2"/>
</dbReference>